<feature type="domain" description="TRAPPC10/Trs130 C-terminal" evidence="4">
    <location>
        <begin position="1017"/>
        <end position="1136"/>
    </location>
</feature>
<evidence type="ECO:0008006" key="10">
    <source>
        <dbReference type="Google" id="ProtNLM"/>
    </source>
</evidence>
<protein>
    <recommendedName>
        <fullName evidence="10">Trafficking protein particle complex subunit 11 domain-containing protein</fullName>
    </recommendedName>
</protein>
<feature type="domain" description="DUF7077" evidence="6">
    <location>
        <begin position="678"/>
        <end position="804"/>
    </location>
</feature>
<accession>A0A168L1F7</accession>
<name>A0A168L1F7_ABSGL</name>
<reference evidence="8" key="1">
    <citation type="submission" date="2016-04" db="EMBL/GenBank/DDBJ databases">
        <authorList>
            <person name="Evans L.H."/>
            <person name="Alamgir A."/>
            <person name="Owens N."/>
            <person name="Weber N.D."/>
            <person name="Virtaneva K."/>
            <person name="Barbian K."/>
            <person name="Babar A."/>
            <person name="Rosenke K."/>
        </authorList>
    </citation>
    <scope>NUCLEOTIDE SEQUENCE [LARGE SCALE GENOMIC DNA]</scope>
    <source>
        <strain evidence="8">CBS 101.48</strain>
    </source>
</reference>
<keyword evidence="9" id="KW-1185">Reference proteome</keyword>
<gene>
    <name evidence="8" type="primary">ABSGL_01192.1 scaffold 1223</name>
</gene>
<dbReference type="GO" id="GO:0006891">
    <property type="term" value="P:intra-Golgi vesicle-mediated transport"/>
    <property type="evidence" value="ECO:0007669"/>
    <property type="project" value="TreeGrafter"/>
</dbReference>
<dbReference type="STRING" id="4829.A0A168L1F7"/>
<organism evidence="8">
    <name type="scientific">Absidia glauca</name>
    <name type="common">Pin mould</name>
    <dbReference type="NCBI Taxonomy" id="4829"/>
    <lineage>
        <taxon>Eukaryota</taxon>
        <taxon>Fungi</taxon>
        <taxon>Fungi incertae sedis</taxon>
        <taxon>Mucoromycota</taxon>
        <taxon>Mucoromycotina</taxon>
        <taxon>Mucoromycetes</taxon>
        <taxon>Mucorales</taxon>
        <taxon>Cunninghamellaceae</taxon>
        <taxon>Absidia</taxon>
    </lineage>
</organism>
<dbReference type="Pfam" id="PF12584">
    <property type="entry name" value="TRAPPC10"/>
    <property type="match status" value="1"/>
</dbReference>
<evidence type="ECO:0000256" key="1">
    <source>
        <dbReference type="ARBA" id="ARBA00004555"/>
    </source>
</evidence>
<dbReference type="InterPro" id="IPR056916">
    <property type="entry name" value="NTS_TR130"/>
</dbReference>
<evidence type="ECO:0000256" key="3">
    <source>
        <dbReference type="ARBA" id="ARBA00023034"/>
    </source>
</evidence>
<dbReference type="Proteomes" id="UP000078561">
    <property type="component" value="Unassembled WGS sequence"/>
</dbReference>
<dbReference type="Pfam" id="PF24967">
    <property type="entry name" value="NTS_TR130"/>
    <property type="match status" value="1"/>
</dbReference>
<feature type="domain" description="TRAPPC10/Trs130 N-terminal" evidence="5">
    <location>
        <begin position="1"/>
        <end position="309"/>
    </location>
</feature>
<proteinExistence type="predicted"/>
<evidence type="ECO:0000259" key="6">
    <source>
        <dbReference type="Pfam" id="PF23274"/>
    </source>
</evidence>
<dbReference type="GO" id="GO:0005829">
    <property type="term" value="C:cytosol"/>
    <property type="evidence" value="ECO:0007669"/>
    <property type="project" value="GOC"/>
</dbReference>
<dbReference type="PANTHER" id="PTHR13251">
    <property type="entry name" value="EPILEPSY HOLOPROSENCEPHALY CANDIDATE 1/TMEM1"/>
    <property type="match status" value="1"/>
</dbReference>
<dbReference type="AlphaFoldDB" id="A0A168L1F7"/>
<dbReference type="Pfam" id="PF23036">
    <property type="entry name" value="TRAPPC10_1st"/>
    <property type="match status" value="1"/>
</dbReference>
<sequence>MSGKKVTVTYCDEYDVWPLIADDLSSRLPLKNLVWYPSDQRAERHIQSLEVDLKRFNFEQIPQPLSHTQTNYLNLYFVSCDDNEAYKSKVRRQIRTWVDIITTKKNQDWLIVYVASPDSKKTNSYLGLKSSVYDKIRTDFNQGKQERCVYIRINDSEGPSSELWTTFVEKMKESILTSFNMQVRDIQRDTHRLDLQRHMPGWNYCTFFILKEGLAQSFEIMTLYEDALVQYDELEASFFQVLRDKALAWFGHFGGTDSGDDSGNILNFKRKDYRDLINKNIISVFDFRSYLFARQCRMLLKLQRIVEICTRAQLFITSLIPLIRENQEHLTNHFLESWVFSACMNVVNECEPFSAQIAATDPSLKGPYNAAKGDLLLTARRQLDKLGLQQEHLPNTAPFSVYLDSLPPSTQSKPVGSVTITDITNSKLLEAIGSADAFDKMYMALSTRAIKSYDESGRSRAALSVHGDIAALKYTRQKYDEAVRIFESMIWRYGEQDWSFIENNLLIKCADSQKRLDRIDQYVESLLALLKNSRWLSTDEATHYADELLANVGKLDKEIKKPFSPMLAASVVSIIDDETVESTSVEVLIENRLSKALHFDRLQLQLVGNDPEETTFYINNKTLQPGRNVFFLCSDISTSGNYVVETCQMSIGKLIFHQVFMNADQKKRVVRLNHDSKRLVATVSQPEEVRLGVHQQFAVRIKTRDSAITNGLLFLESQTEGLEITKTDKVPAKLTTKDGDIKELELEMNDDKLILLPHCEAHEELELFVVYEGPYTEFDYRLKMTVDYMANGVERKFVSADTVSVVVPLSVTESSIFKETCIFLKVELSCNGNIPVRILGSKLLPSKVYNVESQSEVNNWDLTLFPRQSATFVYKLAKKDASEETQDTAGTIGRSKIYFDVKYRTLKNEVEASVSTMLERKLRDHRLGQHFTYVFSKVHEAFLSSVDYSSYGLMDVVHLDDFDAELCESFLLHRDLKTKVELLDLIEEFFEEHEAITMKTIKEQAPKDYPEHSISFPLDVPTSKILHTAELVLSNDTDLIVSDACPCVLRIKQSTYWCAATGDQEKAQDYIYDIDIDYDNWLLSGKRRLRFSSKSGEIKEFKLSLIPLKTGNLLLPPIRVSAVSPDVYAATVYVNSAQQILVKPKSRTSTFFVEQQQRILAMQQSPYMTSPDGGSTRIPHESMA</sequence>
<comment type="subcellular location">
    <subcellularLocation>
        <location evidence="1">Golgi apparatus</location>
    </subcellularLocation>
</comment>
<dbReference type="InterPro" id="IPR055505">
    <property type="entry name" value="DUF7077"/>
</dbReference>
<evidence type="ECO:0000313" key="9">
    <source>
        <dbReference type="Proteomes" id="UP000078561"/>
    </source>
</evidence>
<evidence type="ECO:0000259" key="7">
    <source>
        <dbReference type="Pfam" id="PF24967"/>
    </source>
</evidence>
<dbReference type="OrthoDB" id="10256906at2759"/>
<keyword evidence="2" id="KW-0813">Transport</keyword>
<dbReference type="InterPro" id="IPR056913">
    <property type="entry name" value="TRAPPC10/Trs130_N"/>
</dbReference>
<feature type="domain" description="Trs130 NTS" evidence="7">
    <location>
        <begin position="421"/>
        <end position="520"/>
    </location>
</feature>
<dbReference type="OMA" id="YEIHANP"/>
<dbReference type="PANTHER" id="PTHR13251:SF3">
    <property type="entry name" value="TRAFFICKING PROTEIN PARTICLE COMPLEX SUBUNIT 10"/>
    <property type="match status" value="1"/>
</dbReference>
<dbReference type="GO" id="GO:1990071">
    <property type="term" value="C:TRAPPII protein complex"/>
    <property type="evidence" value="ECO:0007669"/>
    <property type="project" value="InterPro"/>
</dbReference>
<keyword evidence="3" id="KW-0333">Golgi apparatus</keyword>
<evidence type="ECO:0000259" key="5">
    <source>
        <dbReference type="Pfam" id="PF23036"/>
    </source>
</evidence>
<dbReference type="InterPro" id="IPR045126">
    <property type="entry name" value="TRAPPC10/Trs130"/>
</dbReference>
<dbReference type="InParanoid" id="A0A168L1F7"/>
<dbReference type="GO" id="GO:0034498">
    <property type="term" value="P:early endosome to Golgi transport"/>
    <property type="evidence" value="ECO:0007669"/>
    <property type="project" value="TreeGrafter"/>
</dbReference>
<evidence type="ECO:0000259" key="4">
    <source>
        <dbReference type="Pfam" id="PF12584"/>
    </source>
</evidence>
<dbReference type="EMBL" id="LT550481">
    <property type="protein sequence ID" value="SAL95851.1"/>
    <property type="molecule type" value="Genomic_DNA"/>
</dbReference>
<evidence type="ECO:0000256" key="2">
    <source>
        <dbReference type="ARBA" id="ARBA00022448"/>
    </source>
</evidence>
<evidence type="ECO:0000313" key="8">
    <source>
        <dbReference type="EMBL" id="SAL95851.1"/>
    </source>
</evidence>
<dbReference type="InterPro" id="IPR022233">
    <property type="entry name" value="TRAPPC10/Trs130_C"/>
</dbReference>
<dbReference type="Pfam" id="PF23274">
    <property type="entry name" value="DUF7077"/>
    <property type="match status" value="1"/>
</dbReference>